<organism evidence="5">
    <name type="scientific">Ignavibacterium album</name>
    <dbReference type="NCBI Taxonomy" id="591197"/>
    <lineage>
        <taxon>Bacteria</taxon>
        <taxon>Pseudomonadati</taxon>
        <taxon>Ignavibacteriota</taxon>
        <taxon>Ignavibacteria</taxon>
        <taxon>Ignavibacteriales</taxon>
        <taxon>Ignavibacteriaceae</taxon>
        <taxon>Ignavibacterium</taxon>
    </lineage>
</organism>
<dbReference type="GO" id="GO:0016301">
    <property type="term" value="F:kinase activity"/>
    <property type="evidence" value="ECO:0007669"/>
    <property type="project" value="InterPro"/>
</dbReference>
<protein>
    <submittedName>
        <fullName evidence="5">Response regulator SirA</fullName>
    </submittedName>
</protein>
<sequence length="448" mass="52079">METHIKNVIKRTGAIVPFNQERIANAIYRAAVAVGGRDKDKAKELSDKVVAFLNEKFPEGSTPHIEDIQDIVEKVLIENGHAKVAKEYILYRDERKRAREAENRYASKLNENIPWQKVWRNLDWAVSHNLHTVAHLNERISKGEFPQIVHESECLYEDDVELAANLIIERLDSLRMVMISGPSSSGKTTTTIKLEQKLVKKGFKFKALNVDHYFFDLELHPKDEFGDYDFETPQALDLELINEHLLKLSKGEEVLIPRYDFKTGTRTLNVTPMKLEKDELLLIDSLHGLYPAFSKDISVDVKFKLYLEPLLQMKGFDGRYVRWTDIRLIRRMLRDSVFRAYNPQQTLEHWHYVRSSELRNIIPYSNTADFVISSAMPYELPIYANRMLKLFEEWSIKYKDDVLKQDAYERATRVYNLLKTVTPVADESPIPGDSVIREFIGGSTLQYH</sequence>
<dbReference type="CDD" id="cd02028">
    <property type="entry name" value="UMPK_like"/>
    <property type="match status" value="1"/>
</dbReference>
<evidence type="ECO:0000259" key="4">
    <source>
        <dbReference type="PROSITE" id="PS51161"/>
    </source>
</evidence>
<comment type="caution">
    <text evidence="5">The sequence shown here is derived from an EMBL/GenBank/DDBJ whole genome shotgun (WGS) entry which is preliminary data.</text>
</comment>
<proteinExistence type="predicted"/>
<accession>A0A832G8A4</accession>
<dbReference type="PROSITE" id="PS51161">
    <property type="entry name" value="ATP_CONE"/>
    <property type="match status" value="1"/>
</dbReference>
<gene>
    <name evidence="5" type="ORF">ENS56_13715</name>
</gene>
<dbReference type="InterPro" id="IPR005144">
    <property type="entry name" value="ATP-cone_dom"/>
</dbReference>
<dbReference type="AlphaFoldDB" id="A0A832G8A4"/>
<dbReference type="EMBL" id="DSVI01000025">
    <property type="protein sequence ID" value="HGT49089.1"/>
    <property type="molecule type" value="Genomic_DNA"/>
</dbReference>
<name>A0A832G8A4_9BACT</name>
<dbReference type="InterPro" id="IPR027417">
    <property type="entry name" value="P-loop_NTPase"/>
</dbReference>
<dbReference type="Pfam" id="PF00485">
    <property type="entry name" value="PRK"/>
    <property type="match status" value="1"/>
</dbReference>
<dbReference type="Gene3D" id="3.40.50.300">
    <property type="entry name" value="P-loop containing nucleotide triphosphate hydrolases"/>
    <property type="match status" value="1"/>
</dbReference>
<keyword evidence="1 3" id="KW-0547">Nucleotide-binding</keyword>
<dbReference type="InterPro" id="IPR006083">
    <property type="entry name" value="PRK/URK"/>
</dbReference>
<evidence type="ECO:0000256" key="2">
    <source>
        <dbReference type="ARBA" id="ARBA00022840"/>
    </source>
</evidence>
<evidence type="ECO:0000256" key="3">
    <source>
        <dbReference type="PROSITE-ProRule" id="PRU00492"/>
    </source>
</evidence>
<dbReference type="PANTHER" id="PTHR10285">
    <property type="entry name" value="URIDINE KINASE"/>
    <property type="match status" value="1"/>
</dbReference>
<feature type="domain" description="ATP-cone" evidence="4">
    <location>
        <begin position="6"/>
        <end position="99"/>
    </location>
</feature>
<reference evidence="5" key="1">
    <citation type="journal article" date="2020" name="mSystems">
        <title>Genome- and Community-Level Interaction Insights into Carbon Utilization and Element Cycling Functions of Hydrothermarchaeota in Hydrothermal Sediment.</title>
        <authorList>
            <person name="Zhou Z."/>
            <person name="Liu Y."/>
            <person name="Xu W."/>
            <person name="Pan J."/>
            <person name="Luo Z.H."/>
            <person name="Li M."/>
        </authorList>
    </citation>
    <scope>NUCLEOTIDE SEQUENCE [LARGE SCALE GENOMIC DNA]</scope>
    <source>
        <strain evidence="5">SpSt-500</strain>
    </source>
</reference>
<evidence type="ECO:0000256" key="1">
    <source>
        <dbReference type="ARBA" id="ARBA00022741"/>
    </source>
</evidence>
<evidence type="ECO:0000313" key="5">
    <source>
        <dbReference type="EMBL" id="HGT49089.1"/>
    </source>
</evidence>
<dbReference type="SUPFAM" id="SSF52540">
    <property type="entry name" value="P-loop containing nucleoside triphosphate hydrolases"/>
    <property type="match status" value="1"/>
</dbReference>
<dbReference type="GO" id="GO:0005524">
    <property type="term" value="F:ATP binding"/>
    <property type="evidence" value="ECO:0007669"/>
    <property type="project" value="UniProtKB-UniRule"/>
</dbReference>
<dbReference type="Pfam" id="PF03477">
    <property type="entry name" value="ATP-cone"/>
    <property type="match status" value="1"/>
</dbReference>
<keyword evidence="2 3" id="KW-0067">ATP-binding</keyword>